<keyword evidence="1" id="KW-0167">Capsid protein</keyword>
<dbReference type="EMBL" id="JAFLVT010000001">
    <property type="protein sequence ID" value="MBO0447947.1"/>
    <property type="molecule type" value="Genomic_DNA"/>
</dbReference>
<dbReference type="SUPFAM" id="SSF56563">
    <property type="entry name" value="Major capsid protein gp5"/>
    <property type="match status" value="1"/>
</dbReference>
<dbReference type="InterPro" id="IPR045404">
    <property type="entry name" value="Gp13-like"/>
</dbReference>
<accession>A0ABS3H4E7</accession>
<gene>
    <name evidence="1" type="ORF">JZO76_00190</name>
</gene>
<evidence type="ECO:0000313" key="1">
    <source>
        <dbReference type="EMBL" id="MBO0447947.1"/>
    </source>
</evidence>
<evidence type="ECO:0000313" key="2">
    <source>
        <dbReference type="Proteomes" id="UP000664256"/>
    </source>
</evidence>
<name>A0ABS3H4E7_9ENTE</name>
<keyword evidence="1" id="KW-0946">Virion</keyword>
<dbReference type="Proteomes" id="UP000664256">
    <property type="component" value="Unassembled WGS sequence"/>
</dbReference>
<reference evidence="1 2" key="1">
    <citation type="submission" date="2021-03" db="EMBL/GenBank/DDBJ databases">
        <title>Enterococcal diversity collection.</title>
        <authorList>
            <person name="Gilmore M.S."/>
            <person name="Schwartzman J."/>
            <person name="Van Tyne D."/>
            <person name="Martin M."/>
            <person name="Earl A.M."/>
            <person name="Manson A.L."/>
            <person name="Straub T."/>
            <person name="Salamzade R."/>
            <person name="Saavedra J."/>
            <person name="Lebreton F."/>
            <person name="Prichula J."/>
            <person name="Schaufler K."/>
            <person name="Gaca A."/>
            <person name="Sgardioli B."/>
            <person name="Wagenaar J."/>
            <person name="Strong T."/>
        </authorList>
    </citation>
    <scope>NUCLEOTIDE SEQUENCE [LARGE SCALE GENOMIC DNA]</scope>
    <source>
        <strain evidence="1 2">MJM12</strain>
    </source>
</reference>
<organism evidence="1 2">
    <name type="scientific">Candidatus Enterococcus myersii</name>
    <dbReference type="NCBI Taxonomy" id="2815322"/>
    <lineage>
        <taxon>Bacteria</taxon>
        <taxon>Bacillati</taxon>
        <taxon>Bacillota</taxon>
        <taxon>Bacilli</taxon>
        <taxon>Lactobacillales</taxon>
        <taxon>Enterococcaceae</taxon>
        <taxon>Enterococcus</taxon>
    </lineage>
</organism>
<keyword evidence="2" id="KW-1185">Reference proteome</keyword>
<dbReference type="Pfam" id="PF20036">
    <property type="entry name" value="Gp13-like"/>
    <property type="match status" value="1"/>
</dbReference>
<sequence length="345" mass="37160">MTQLKMKMDLQYFAAKTKIEDVIVPEVFNKYVIERTAELSALYQSGIVVADPELDALATAGGKLINMPFWSDLTGEDEVLSDTDPLETDKITSGQDQAALLMRGKAWKANDLAKALSGDDPMRAIGDLVAAYWARRQQVTLLSTLKGVFGAASTKMTGNSLDISAETGNAAAFTGETFIDASYKLGDSEEKLTALAVHSSVYASLRKQNLIEFLLASDNSKIPTYMGKRVIVDDGMPVTGDTFTSYIFGAGAIGLGNGAAPVPTETDRDALAGDDILINRQHFLLHPRGVKFTNKSVAGSSPTNVELATGTNWERVYEPKNIRIVQFKHKLYVPVVTVPGGTGGE</sequence>
<proteinExistence type="predicted"/>
<comment type="caution">
    <text evidence="1">The sequence shown here is derived from an EMBL/GenBank/DDBJ whole genome shotgun (WGS) entry which is preliminary data.</text>
</comment>
<dbReference type="RefSeq" id="WP_206902159.1">
    <property type="nucleotide sequence ID" value="NZ_JAFLVT010000001.1"/>
</dbReference>
<protein>
    <submittedName>
        <fullName evidence="1">Coat protein</fullName>
    </submittedName>
</protein>